<reference evidence="1" key="1">
    <citation type="submission" date="2019-09" db="EMBL/GenBank/DDBJ databases">
        <authorList>
            <person name="Chandra G."/>
            <person name="Truman W A."/>
        </authorList>
    </citation>
    <scope>NUCLEOTIDE SEQUENCE [LARGE SCALE GENOMIC DNA]</scope>
    <source>
        <strain evidence="1">PS652</strain>
    </source>
</reference>
<proteinExistence type="predicted"/>
<sequence length="60" mass="6609">MQANDEAHFVVAWVDAFVEAQETTQVEGTVRLNFQTVDLDTHHGGVGRIAHRHASVESGH</sequence>
<organism evidence="1">
    <name type="scientific">Pseudomonas fluorescens</name>
    <dbReference type="NCBI Taxonomy" id="294"/>
    <lineage>
        <taxon>Bacteria</taxon>
        <taxon>Pseudomonadati</taxon>
        <taxon>Pseudomonadota</taxon>
        <taxon>Gammaproteobacteria</taxon>
        <taxon>Pseudomonadales</taxon>
        <taxon>Pseudomonadaceae</taxon>
        <taxon>Pseudomonas</taxon>
    </lineage>
</organism>
<name>A0A5E6XBW2_PSEFL</name>
<accession>A0A5E6XBW2</accession>
<dbReference type="AlphaFoldDB" id="A0A5E6XBW2"/>
<dbReference type="EMBL" id="CABVHG010000053">
    <property type="protein sequence ID" value="VVN38753.1"/>
    <property type="molecule type" value="Genomic_DNA"/>
</dbReference>
<gene>
    <name evidence="1" type="ORF">PS652_05286</name>
</gene>
<evidence type="ECO:0000313" key="1">
    <source>
        <dbReference type="EMBL" id="VVN38753.1"/>
    </source>
</evidence>
<protein>
    <submittedName>
        <fullName evidence="1">Uncharacterized protein</fullName>
    </submittedName>
</protein>